<evidence type="ECO:0008006" key="3">
    <source>
        <dbReference type="Google" id="ProtNLM"/>
    </source>
</evidence>
<organism evidence="1 2">
    <name type="scientific">Paraburkholderia kirstenboschensis</name>
    <dbReference type="NCBI Taxonomy" id="1245436"/>
    <lineage>
        <taxon>Bacteria</taxon>
        <taxon>Pseudomonadati</taxon>
        <taxon>Pseudomonadota</taxon>
        <taxon>Betaproteobacteria</taxon>
        <taxon>Burkholderiales</taxon>
        <taxon>Burkholderiaceae</taxon>
        <taxon>Paraburkholderia</taxon>
    </lineage>
</organism>
<evidence type="ECO:0000313" key="1">
    <source>
        <dbReference type="EMBL" id="WOD13645.1"/>
    </source>
</evidence>
<reference evidence="1 2" key="1">
    <citation type="submission" date="2023-10" db="EMBL/GenBank/DDBJ databases">
        <title>Surface-active antibiotics is a multifunctional adaptation for post-fire microbes.</title>
        <authorList>
            <person name="Liu M.D."/>
            <person name="Du Y."/>
            <person name="Koupaei S.K."/>
            <person name="Kim N.R."/>
            <person name="Zhang W."/>
            <person name="Traxler M.F."/>
        </authorList>
    </citation>
    <scope>NUCLEOTIDE SEQUENCE [LARGE SCALE GENOMIC DNA]</scope>
    <source>
        <strain evidence="1 2">F3</strain>
    </source>
</reference>
<evidence type="ECO:0000313" key="2">
    <source>
        <dbReference type="Proteomes" id="UP001302652"/>
    </source>
</evidence>
<sequence length="118" mass="13514">MIVIEETLPRSAAQGTESALKTRGRKAYVYGLPQRHRELRHGRRSECRRSEFELATLTFIVEGGEHPRLRQADHRDRLPLIGVTHFPSQTARVRGSRLETGVHKFNRKCFDSHATLVA</sequence>
<protein>
    <recommendedName>
        <fullName evidence="3">Transposase</fullName>
    </recommendedName>
</protein>
<dbReference type="Proteomes" id="UP001302652">
    <property type="component" value="Chromosome 3"/>
</dbReference>
<keyword evidence="2" id="KW-1185">Reference proteome</keyword>
<dbReference type="EMBL" id="CP136511">
    <property type="protein sequence ID" value="WOD13645.1"/>
    <property type="molecule type" value="Genomic_DNA"/>
</dbReference>
<proteinExistence type="predicted"/>
<gene>
    <name evidence="1" type="ORF">RW095_06575</name>
</gene>
<accession>A0ABZ0E8T2</accession>
<name>A0ABZ0E8T2_9BURK</name>